<proteinExistence type="predicted"/>
<dbReference type="InterPro" id="IPR001584">
    <property type="entry name" value="Integrase_cat-core"/>
</dbReference>
<keyword evidence="3" id="KW-1185">Reference proteome</keyword>
<dbReference type="OrthoDB" id="10068564at2759"/>
<organism evidence="2 3">
    <name type="scientific">Paramuricea clavata</name>
    <name type="common">Red gorgonian</name>
    <name type="synonym">Violescent sea-whip</name>
    <dbReference type="NCBI Taxonomy" id="317549"/>
    <lineage>
        <taxon>Eukaryota</taxon>
        <taxon>Metazoa</taxon>
        <taxon>Cnidaria</taxon>
        <taxon>Anthozoa</taxon>
        <taxon>Octocorallia</taxon>
        <taxon>Malacalcyonacea</taxon>
        <taxon>Plexauridae</taxon>
        <taxon>Paramuricea</taxon>
    </lineage>
</organism>
<dbReference type="Proteomes" id="UP001152795">
    <property type="component" value="Unassembled WGS sequence"/>
</dbReference>
<feature type="region of interest" description="Disordered" evidence="1">
    <location>
        <begin position="90"/>
        <end position="112"/>
    </location>
</feature>
<feature type="region of interest" description="Disordered" evidence="1">
    <location>
        <begin position="179"/>
        <end position="239"/>
    </location>
</feature>
<feature type="compositionally biased region" description="Basic and acidic residues" evidence="1">
    <location>
        <begin position="179"/>
        <end position="192"/>
    </location>
</feature>
<dbReference type="PANTHER" id="PTHR37984">
    <property type="entry name" value="PROTEIN CBG26694"/>
    <property type="match status" value="1"/>
</dbReference>
<dbReference type="InterPro" id="IPR050951">
    <property type="entry name" value="Retrovirus_Pol_polyprotein"/>
</dbReference>
<dbReference type="InterPro" id="IPR036397">
    <property type="entry name" value="RNaseH_sf"/>
</dbReference>
<evidence type="ECO:0000256" key="1">
    <source>
        <dbReference type="SAM" id="MobiDB-lite"/>
    </source>
</evidence>
<dbReference type="GO" id="GO:0003676">
    <property type="term" value="F:nucleic acid binding"/>
    <property type="evidence" value="ECO:0007669"/>
    <property type="project" value="InterPro"/>
</dbReference>
<comment type="caution">
    <text evidence="2">The sequence shown here is derived from an EMBL/GenBank/DDBJ whole genome shotgun (WGS) entry which is preliminary data.</text>
</comment>
<dbReference type="SUPFAM" id="SSF53098">
    <property type="entry name" value="Ribonuclease H-like"/>
    <property type="match status" value="1"/>
</dbReference>
<evidence type="ECO:0000313" key="3">
    <source>
        <dbReference type="Proteomes" id="UP001152795"/>
    </source>
</evidence>
<sequence length="239" mass="27841">MGIQHNTSTPLWPQGNAEVEAFMKPLGKAIRTANLEGRPWKQELSKFLLAYRSTPHSTTKVPPAQLLYNREIRGELPTVPLNSKVINRHREAKQKDKEQKQRGKRYADCRPHTRTSKLRVGDRVLVRQKKTNKFSTNFSPTPYTIVALKRSKVVARNQQHFITRNVSFFKKIAEQAVSREEGDEDVVSRRQEEEGDQVQEQYQQEQQEPRRSTRNTRQTNFYGHPINSGLRLQKNPLKQ</sequence>
<accession>A0A7D9DUG0</accession>
<evidence type="ECO:0000313" key="2">
    <source>
        <dbReference type="EMBL" id="CAB3993064.1"/>
    </source>
</evidence>
<protein>
    <submittedName>
        <fullName evidence="2">PREDICTED: uncharacterized protein K02A2.6-like</fullName>
    </submittedName>
</protein>
<dbReference type="InterPro" id="IPR012337">
    <property type="entry name" value="RNaseH-like_sf"/>
</dbReference>
<dbReference type="Gene3D" id="3.30.420.10">
    <property type="entry name" value="Ribonuclease H-like superfamily/Ribonuclease H"/>
    <property type="match status" value="1"/>
</dbReference>
<feature type="compositionally biased region" description="Basic and acidic residues" evidence="1">
    <location>
        <begin position="93"/>
        <end position="111"/>
    </location>
</feature>
<dbReference type="PROSITE" id="PS50994">
    <property type="entry name" value="INTEGRASE"/>
    <property type="match status" value="1"/>
</dbReference>
<reference evidence="2" key="1">
    <citation type="submission" date="2020-04" db="EMBL/GenBank/DDBJ databases">
        <authorList>
            <person name="Alioto T."/>
            <person name="Alioto T."/>
            <person name="Gomez Garrido J."/>
        </authorList>
    </citation>
    <scope>NUCLEOTIDE SEQUENCE</scope>
    <source>
        <strain evidence="2">A484AB</strain>
    </source>
</reference>
<dbReference type="EMBL" id="CACRXK020002176">
    <property type="protein sequence ID" value="CAB3993064.1"/>
    <property type="molecule type" value="Genomic_DNA"/>
</dbReference>
<dbReference type="AlphaFoldDB" id="A0A7D9DUG0"/>
<gene>
    <name evidence="2" type="ORF">PACLA_8A069586</name>
</gene>
<dbReference type="PANTHER" id="PTHR37984:SF5">
    <property type="entry name" value="PROTEIN NYNRIN-LIKE"/>
    <property type="match status" value="1"/>
</dbReference>
<name>A0A7D9DUG0_PARCT</name>
<dbReference type="GO" id="GO:0015074">
    <property type="term" value="P:DNA integration"/>
    <property type="evidence" value="ECO:0007669"/>
    <property type="project" value="InterPro"/>
</dbReference>